<feature type="domain" description="DNA-directed DNA polymerase family A palm" evidence="19">
    <location>
        <begin position="644"/>
        <end position="854"/>
    </location>
</feature>
<sequence length="890" mass="100235">MKRLIIIDGNAIIHRAYHALPPMTTKTGQPVNAVYGFASMLLKVWQDLKPEYIAVTFDMAGPTFRHKQFEKYKATRVKADQELYDQIPLVHNLVSAFNIPIYEKQGYEADDVIGTIAKKIKKNKDLEIMIVTGDKDTLQLIDKNVKVFTLRKGMSDTVIYDLAELKKIFNFTPEQTIDFKALRGDASDNIPGVVGVGEKTATELIEKFGNLENIYKTVKNKQKVENIDIKPSILKKLIEGEENAKMSYELATIDQNVPGVDFELENCLAKDFDREKVIKLFQDLEFVSLVKRLPGGEKNKSDKKNIKPANIEKFDFLEINNKNEAEKITKLIQESGEFACQAVFEGDDVFAGIFSGLLIVVGGKSFYLKKFFDKKWFQDEKIEMVGHNLKKTLKILSVHEKIEVKNSLFDLMLASYILNPGSRAHDASSVVLKCLGKELKNTSGQNSLFGFDAKTAAYELFLLAATKNKLKIELENVNNYDLLKKIEIPLLKILAGMELSGVAVDLKMLKELSVGLAEKIKKISKTIYDMAGMEFNISSPNQLREVLFEEMEIPVFGIKKGKTGLSTAAAELEKMRGLHPIIEEIENYRELTKLQNTYVDVLPTLINKKTGRVHTTYNQAITATGRLSSSEPNLQNIPIRTELGREIRKTIVAEPGNVLLSADYSQIELRIVASLSDDKKMIEIFNHGEDIHRATAAIINGVSLDKVTKEMRRAAKEVNFGVLYGMGAYGLSWRTDLTAGAAKQFIDKYFEKFSGIKKYLEETISSAKQIGYCETLFGRRRYIPELNVANYQLRSAAERMAVNHPVQGTAADLIKMAMISVDNKIKSQSLFNDGQVKMILQAHDELVFEVKKDLAEKLGKIVKEEMETVVTLRVPIEVDINIGNNWGEMK</sequence>
<dbReference type="InterPro" id="IPR018320">
    <property type="entry name" value="DNA_polymerase_1"/>
</dbReference>
<dbReference type="PANTHER" id="PTHR10133:SF27">
    <property type="entry name" value="DNA POLYMERASE NU"/>
    <property type="match status" value="1"/>
</dbReference>
<dbReference type="InterPro" id="IPR036397">
    <property type="entry name" value="RNaseH_sf"/>
</dbReference>
<evidence type="ECO:0000256" key="7">
    <source>
        <dbReference type="ARBA" id="ARBA00022722"/>
    </source>
</evidence>
<reference evidence="21" key="1">
    <citation type="submission" date="2017-09" db="EMBL/GenBank/DDBJ databases">
        <title>Depth-based differentiation of microbial function through sediment-hosted aquifers and enrichment of novel symbionts in the deep terrestrial subsurface.</title>
        <authorList>
            <person name="Probst A.J."/>
            <person name="Ladd B."/>
            <person name="Jarett J.K."/>
            <person name="Geller-Mcgrath D.E."/>
            <person name="Sieber C.M.K."/>
            <person name="Emerson J.B."/>
            <person name="Anantharaman K."/>
            <person name="Thomas B.C."/>
            <person name="Malmstrom R."/>
            <person name="Stieglmeier M."/>
            <person name="Klingl A."/>
            <person name="Woyke T."/>
            <person name="Ryan C.M."/>
            <person name="Banfield J.F."/>
        </authorList>
    </citation>
    <scope>NUCLEOTIDE SEQUENCE [LARGE SCALE GENOMIC DNA]</scope>
</reference>
<dbReference type="AlphaFoldDB" id="A0A2M6W704"/>
<dbReference type="CDD" id="cd08637">
    <property type="entry name" value="DNA_pol_A_pol_I_C"/>
    <property type="match status" value="1"/>
</dbReference>
<evidence type="ECO:0000259" key="17">
    <source>
        <dbReference type="SMART" id="SM00474"/>
    </source>
</evidence>
<evidence type="ECO:0000313" key="20">
    <source>
        <dbReference type="EMBL" id="PIT88566.1"/>
    </source>
</evidence>
<keyword evidence="5 16" id="KW-0548">Nucleotidyltransferase</keyword>
<dbReference type="GO" id="GO:0003887">
    <property type="term" value="F:DNA-directed DNA polymerase activity"/>
    <property type="evidence" value="ECO:0007669"/>
    <property type="project" value="UniProtKB-UniRule"/>
</dbReference>
<dbReference type="CDD" id="cd09859">
    <property type="entry name" value="PIN_53EXO"/>
    <property type="match status" value="1"/>
</dbReference>
<evidence type="ECO:0000256" key="14">
    <source>
        <dbReference type="ARBA" id="ARBA00049244"/>
    </source>
</evidence>
<organism evidence="20 21">
    <name type="scientific">Candidatus Magasanikbacteria bacterium CG10_big_fil_rev_8_21_14_0_10_36_32</name>
    <dbReference type="NCBI Taxonomy" id="1974646"/>
    <lineage>
        <taxon>Bacteria</taxon>
        <taxon>Candidatus Magasanikiibacteriota</taxon>
    </lineage>
</organism>
<comment type="similarity">
    <text evidence="1 16">Belongs to the DNA polymerase type-A family.</text>
</comment>
<proteinExistence type="inferred from homology"/>
<dbReference type="FunFam" id="1.10.150.20:FF:000002">
    <property type="entry name" value="DNA polymerase I"/>
    <property type="match status" value="1"/>
</dbReference>
<dbReference type="InterPro" id="IPR036279">
    <property type="entry name" value="5-3_exonuclease_C_sf"/>
</dbReference>
<dbReference type="FunFam" id="1.10.150.20:FF:000003">
    <property type="entry name" value="DNA polymerase I"/>
    <property type="match status" value="1"/>
</dbReference>
<evidence type="ECO:0000256" key="5">
    <source>
        <dbReference type="ARBA" id="ARBA00022695"/>
    </source>
</evidence>
<evidence type="ECO:0000256" key="16">
    <source>
        <dbReference type="RuleBase" id="RU004460"/>
    </source>
</evidence>
<dbReference type="FunFam" id="3.40.50.1010:FF:000001">
    <property type="entry name" value="DNA polymerase I"/>
    <property type="match status" value="1"/>
</dbReference>
<keyword evidence="4 16" id="KW-0808">Transferase</keyword>
<dbReference type="GO" id="GO:0006302">
    <property type="term" value="P:double-strand break repair"/>
    <property type="evidence" value="ECO:0007669"/>
    <property type="project" value="TreeGrafter"/>
</dbReference>
<evidence type="ECO:0000256" key="9">
    <source>
        <dbReference type="ARBA" id="ARBA00022801"/>
    </source>
</evidence>
<dbReference type="Gene3D" id="3.40.50.1010">
    <property type="entry name" value="5'-nuclease"/>
    <property type="match status" value="1"/>
</dbReference>
<evidence type="ECO:0000256" key="4">
    <source>
        <dbReference type="ARBA" id="ARBA00022679"/>
    </source>
</evidence>
<dbReference type="Pfam" id="PF22619">
    <property type="entry name" value="DNA_polI_exo1"/>
    <property type="match status" value="1"/>
</dbReference>
<evidence type="ECO:0000256" key="10">
    <source>
        <dbReference type="ARBA" id="ARBA00022839"/>
    </source>
</evidence>
<dbReference type="PRINTS" id="PR00868">
    <property type="entry name" value="DNAPOLI"/>
</dbReference>
<dbReference type="CDD" id="cd06140">
    <property type="entry name" value="DNA_polA_I_Bacillus_like_exo"/>
    <property type="match status" value="1"/>
</dbReference>
<dbReference type="GO" id="GO:0006261">
    <property type="term" value="P:DNA-templated DNA replication"/>
    <property type="evidence" value="ECO:0007669"/>
    <property type="project" value="UniProtKB-UniRule"/>
</dbReference>
<dbReference type="InterPro" id="IPR054690">
    <property type="entry name" value="DNA_polI_exonuclease"/>
</dbReference>
<dbReference type="SUPFAM" id="SSF47807">
    <property type="entry name" value="5' to 3' exonuclease, C-terminal subdomain"/>
    <property type="match status" value="1"/>
</dbReference>
<dbReference type="Pfam" id="PF02739">
    <property type="entry name" value="5_3_exonuc_N"/>
    <property type="match status" value="1"/>
</dbReference>
<keyword evidence="11 16" id="KW-0239">DNA-directed DNA polymerase</keyword>
<dbReference type="SUPFAM" id="SSF53098">
    <property type="entry name" value="Ribonuclease H-like"/>
    <property type="match status" value="1"/>
</dbReference>
<evidence type="ECO:0000313" key="21">
    <source>
        <dbReference type="Proteomes" id="UP000231426"/>
    </source>
</evidence>
<dbReference type="SMART" id="SM00279">
    <property type="entry name" value="HhH2"/>
    <property type="match status" value="1"/>
</dbReference>
<dbReference type="FunFam" id="1.20.1060.10:FF:000001">
    <property type="entry name" value="DNA polymerase I"/>
    <property type="match status" value="1"/>
</dbReference>
<dbReference type="Gene3D" id="3.30.70.370">
    <property type="match status" value="1"/>
</dbReference>
<dbReference type="Pfam" id="PF01367">
    <property type="entry name" value="5_3_exonuc"/>
    <property type="match status" value="1"/>
</dbReference>
<dbReference type="InterPro" id="IPR001098">
    <property type="entry name" value="DNA-dir_DNA_pol_A_palm_dom"/>
</dbReference>
<feature type="domain" description="5'-3' exonuclease" evidence="18">
    <location>
        <begin position="2"/>
        <end position="270"/>
    </location>
</feature>
<evidence type="ECO:0000256" key="13">
    <source>
        <dbReference type="ARBA" id="ARBA00023204"/>
    </source>
</evidence>
<keyword evidence="10" id="KW-0269">Exonuclease</keyword>
<dbReference type="GO" id="GO:0008408">
    <property type="term" value="F:3'-5' exonuclease activity"/>
    <property type="evidence" value="ECO:0007669"/>
    <property type="project" value="InterPro"/>
</dbReference>
<dbReference type="NCBIfam" id="NF004397">
    <property type="entry name" value="PRK05755.1"/>
    <property type="match status" value="1"/>
</dbReference>
<dbReference type="InterPro" id="IPR002298">
    <property type="entry name" value="DNA_polymerase_A"/>
</dbReference>
<dbReference type="Gene3D" id="3.30.420.10">
    <property type="entry name" value="Ribonuclease H-like superfamily/Ribonuclease H"/>
    <property type="match status" value="1"/>
</dbReference>
<keyword evidence="12 16" id="KW-0238">DNA-binding</keyword>
<evidence type="ECO:0000259" key="19">
    <source>
        <dbReference type="SMART" id="SM00482"/>
    </source>
</evidence>
<dbReference type="EMBL" id="PFBV01000003">
    <property type="protein sequence ID" value="PIT88566.1"/>
    <property type="molecule type" value="Genomic_DNA"/>
</dbReference>
<dbReference type="NCBIfam" id="TIGR00593">
    <property type="entry name" value="pola"/>
    <property type="match status" value="1"/>
</dbReference>
<dbReference type="InterPro" id="IPR020045">
    <property type="entry name" value="DNA_polI_H3TH"/>
</dbReference>
<dbReference type="GO" id="GO:0003677">
    <property type="term" value="F:DNA binding"/>
    <property type="evidence" value="ECO:0007669"/>
    <property type="project" value="UniProtKB-UniRule"/>
</dbReference>
<dbReference type="InterPro" id="IPR002562">
    <property type="entry name" value="3'-5'_exonuclease_dom"/>
</dbReference>
<dbReference type="InterPro" id="IPR029060">
    <property type="entry name" value="PIN-like_dom_sf"/>
</dbReference>
<keyword evidence="6 16" id="KW-0235">DNA replication</keyword>
<dbReference type="Gene3D" id="1.10.150.20">
    <property type="entry name" value="5' to 3' exonuclease, C-terminal subdomain"/>
    <property type="match status" value="2"/>
</dbReference>
<evidence type="ECO:0000256" key="1">
    <source>
        <dbReference type="ARBA" id="ARBA00007705"/>
    </source>
</evidence>
<name>A0A2M6W704_9BACT</name>
<evidence type="ECO:0000259" key="18">
    <source>
        <dbReference type="SMART" id="SM00475"/>
    </source>
</evidence>
<dbReference type="InterPro" id="IPR043502">
    <property type="entry name" value="DNA/RNA_pol_sf"/>
</dbReference>
<gene>
    <name evidence="16" type="primary">polA</name>
    <name evidence="20" type="ORF">COU29_02185</name>
</gene>
<dbReference type="PROSITE" id="PS00447">
    <property type="entry name" value="DNA_POLYMERASE_A"/>
    <property type="match status" value="1"/>
</dbReference>
<dbReference type="CDD" id="cd09898">
    <property type="entry name" value="H3TH_53EXO"/>
    <property type="match status" value="1"/>
</dbReference>
<dbReference type="InterPro" id="IPR020046">
    <property type="entry name" value="5-3_exonucl_a-hlix_arch_N"/>
</dbReference>
<dbReference type="InterPro" id="IPR002421">
    <property type="entry name" value="5-3_exonuclease"/>
</dbReference>
<dbReference type="Gene3D" id="1.20.1060.10">
    <property type="entry name" value="Taq DNA Polymerase, Chain T, domain 4"/>
    <property type="match status" value="1"/>
</dbReference>
<dbReference type="GO" id="GO:0008409">
    <property type="term" value="F:5'-3' exonuclease activity"/>
    <property type="evidence" value="ECO:0007669"/>
    <property type="project" value="InterPro"/>
</dbReference>
<dbReference type="Pfam" id="PF00476">
    <property type="entry name" value="DNA_pol_A"/>
    <property type="match status" value="1"/>
</dbReference>
<dbReference type="SMART" id="SM00474">
    <property type="entry name" value="35EXOc"/>
    <property type="match status" value="1"/>
</dbReference>
<dbReference type="SMART" id="SM00475">
    <property type="entry name" value="53EXOc"/>
    <property type="match status" value="1"/>
</dbReference>
<dbReference type="SMART" id="SM00482">
    <property type="entry name" value="POLAc"/>
    <property type="match status" value="1"/>
</dbReference>
<keyword evidence="13 16" id="KW-0234">DNA repair</keyword>
<evidence type="ECO:0000256" key="15">
    <source>
        <dbReference type="NCBIfam" id="TIGR00593"/>
    </source>
</evidence>
<dbReference type="SUPFAM" id="SSF56672">
    <property type="entry name" value="DNA/RNA polymerases"/>
    <property type="match status" value="1"/>
</dbReference>
<keyword evidence="7" id="KW-0540">Nuclease</keyword>
<evidence type="ECO:0000256" key="8">
    <source>
        <dbReference type="ARBA" id="ARBA00022763"/>
    </source>
</evidence>
<evidence type="ECO:0000256" key="11">
    <source>
        <dbReference type="ARBA" id="ARBA00022932"/>
    </source>
</evidence>
<feature type="domain" description="3'-5' exonuclease" evidence="17">
    <location>
        <begin position="316"/>
        <end position="475"/>
    </location>
</feature>
<keyword evidence="8 16" id="KW-0227">DNA damage</keyword>
<protein>
    <recommendedName>
        <fullName evidence="3 15">DNA polymerase I</fullName>
        <ecNumber evidence="2 15">2.7.7.7</ecNumber>
    </recommendedName>
</protein>
<dbReference type="EC" id="2.7.7.7" evidence="2 15"/>
<dbReference type="InterPro" id="IPR019760">
    <property type="entry name" value="DNA-dir_DNA_pol_A_CS"/>
</dbReference>
<evidence type="ECO:0000256" key="3">
    <source>
        <dbReference type="ARBA" id="ARBA00020311"/>
    </source>
</evidence>
<dbReference type="InterPro" id="IPR012337">
    <property type="entry name" value="RNaseH-like_sf"/>
</dbReference>
<keyword evidence="9" id="KW-0378">Hydrolase</keyword>
<dbReference type="PANTHER" id="PTHR10133">
    <property type="entry name" value="DNA POLYMERASE I"/>
    <property type="match status" value="1"/>
</dbReference>
<dbReference type="InterPro" id="IPR008918">
    <property type="entry name" value="HhH2"/>
</dbReference>
<evidence type="ECO:0000256" key="2">
    <source>
        <dbReference type="ARBA" id="ARBA00012417"/>
    </source>
</evidence>
<evidence type="ECO:0000256" key="6">
    <source>
        <dbReference type="ARBA" id="ARBA00022705"/>
    </source>
</evidence>
<dbReference type="SUPFAM" id="SSF88723">
    <property type="entry name" value="PIN domain-like"/>
    <property type="match status" value="1"/>
</dbReference>
<comment type="caution">
    <text evidence="20">The sequence shown here is derived from an EMBL/GenBank/DDBJ whole genome shotgun (WGS) entry which is preliminary data.</text>
</comment>
<comment type="catalytic activity">
    <reaction evidence="14 16">
        <text>DNA(n) + a 2'-deoxyribonucleoside 5'-triphosphate = DNA(n+1) + diphosphate</text>
        <dbReference type="Rhea" id="RHEA:22508"/>
        <dbReference type="Rhea" id="RHEA-COMP:17339"/>
        <dbReference type="Rhea" id="RHEA-COMP:17340"/>
        <dbReference type="ChEBI" id="CHEBI:33019"/>
        <dbReference type="ChEBI" id="CHEBI:61560"/>
        <dbReference type="ChEBI" id="CHEBI:173112"/>
        <dbReference type="EC" id="2.7.7.7"/>
    </reaction>
</comment>
<dbReference type="Proteomes" id="UP000231426">
    <property type="component" value="Unassembled WGS sequence"/>
</dbReference>
<accession>A0A2M6W704</accession>
<evidence type="ECO:0000256" key="12">
    <source>
        <dbReference type="ARBA" id="ARBA00023125"/>
    </source>
</evidence>